<dbReference type="SUPFAM" id="SSF51445">
    <property type="entry name" value="(Trans)glycosidases"/>
    <property type="match status" value="1"/>
</dbReference>
<dbReference type="Gene3D" id="3.20.20.300">
    <property type="entry name" value="Glycoside hydrolase, family 3, N-terminal domain"/>
    <property type="match status" value="1"/>
</dbReference>
<dbReference type="InterPro" id="IPR036962">
    <property type="entry name" value="Glyco_hydro_3_N_sf"/>
</dbReference>
<evidence type="ECO:0000259" key="6">
    <source>
        <dbReference type="Pfam" id="PF00933"/>
    </source>
</evidence>
<name>A0A3B0UE53_9ZZZZ</name>
<gene>
    <name evidence="7" type="ORF">MNBD_ALPHA11-2005</name>
</gene>
<evidence type="ECO:0000256" key="3">
    <source>
        <dbReference type="ARBA" id="ARBA00012663"/>
    </source>
</evidence>
<evidence type="ECO:0000256" key="1">
    <source>
        <dbReference type="ARBA" id="ARBA00001231"/>
    </source>
</evidence>
<accession>A0A3B0UE53</accession>
<keyword evidence="4 7" id="KW-0378">Hydrolase</keyword>
<dbReference type="InterPro" id="IPR001764">
    <property type="entry name" value="Glyco_hydro_3_N"/>
</dbReference>
<dbReference type="EMBL" id="UOEQ01000153">
    <property type="protein sequence ID" value="VAW17856.1"/>
    <property type="molecule type" value="Genomic_DNA"/>
</dbReference>
<comment type="catalytic activity">
    <reaction evidence="1">
        <text>Hydrolysis of terminal non-reducing N-acetyl-D-hexosamine residues in N-acetyl-beta-D-hexosaminides.</text>
        <dbReference type="EC" id="3.2.1.52"/>
    </reaction>
</comment>
<dbReference type="InterPro" id="IPR017853">
    <property type="entry name" value="GH"/>
</dbReference>
<evidence type="ECO:0000256" key="4">
    <source>
        <dbReference type="ARBA" id="ARBA00022801"/>
    </source>
</evidence>
<comment type="similarity">
    <text evidence="2">Belongs to the glycosyl hydrolase 3 family.</text>
</comment>
<evidence type="ECO:0000256" key="5">
    <source>
        <dbReference type="ARBA" id="ARBA00023295"/>
    </source>
</evidence>
<dbReference type="GO" id="GO:0005975">
    <property type="term" value="P:carbohydrate metabolic process"/>
    <property type="evidence" value="ECO:0007669"/>
    <property type="project" value="InterPro"/>
</dbReference>
<evidence type="ECO:0000313" key="7">
    <source>
        <dbReference type="EMBL" id="VAW17856.1"/>
    </source>
</evidence>
<dbReference type="GO" id="GO:0004563">
    <property type="term" value="F:beta-N-acetylhexosaminidase activity"/>
    <property type="evidence" value="ECO:0007669"/>
    <property type="project" value="UniProtKB-EC"/>
</dbReference>
<dbReference type="PANTHER" id="PTHR30480">
    <property type="entry name" value="BETA-HEXOSAMINIDASE-RELATED"/>
    <property type="match status" value="1"/>
</dbReference>
<evidence type="ECO:0000256" key="2">
    <source>
        <dbReference type="ARBA" id="ARBA00005336"/>
    </source>
</evidence>
<organism evidence="7">
    <name type="scientific">hydrothermal vent metagenome</name>
    <dbReference type="NCBI Taxonomy" id="652676"/>
    <lineage>
        <taxon>unclassified sequences</taxon>
        <taxon>metagenomes</taxon>
        <taxon>ecological metagenomes</taxon>
    </lineage>
</organism>
<reference evidence="7" key="1">
    <citation type="submission" date="2018-06" db="EMBL/GenBank/DDBJ databases">
        <authorList>
            <person name="Zhirakovskaya E."/>
        </authorList>
    </citation>
    <scope>NUCLEOTIDE SEQUENCE</scope>
</reference>
<keyword evidence="5" id="KW-0326">Glycosidase</keyword>
<protein>
    <recommendedName>
        <fullName evidence="3">beta-N-acetylhexosaminidase</fullName>
        <ecNumber evidence="3">3.2.1.52</ecNumber>
    </recommendedName>
</protein>
<proteinExistence type="inferred from homology"/>
<dbReference type="EC" id="3.2.1.52" evidence="3"/>
<dbReference type="PANTHER" id="PTHR30480:SF13">
    <property type="entry name" value="BETA-HEXOSAMINIDASE"/>
    <property type="match status" value="1"/>
</dbReference>
<feature type="domain" description="Glycoside hydrolase family 3 N-terminal" evidence="6">
    <location>
        <begin position="42"/>
        <end position="372"/>
    </location>
</feature>
<dbReference type="AlphaFoldDB" id="A0A3B0UE53"/>
<dbReference type="Pfam" id="PF00933">
    <property type="entry name" value="Glyco_hydro_3"/>
    <property type="match status" value="1"/>
</dbReference>
<dbReference type="InterPro" id="IPR050226">
    <property type="entry name" value="NagZ_Beta-hexosaminidase"/>
</dbReference>
<dbReference type="GO" id="GO:0009254">
    <property type="term" value="P:peptidoglycan turnover"/>
    <property type="evidence" value="ECO:0007669"/>
    <property type="project" value="TreeGrafter"/>
</dbReference>
<sequence>MIMGFLTLRNFLKIFIGRILLLNLFALLAVQGSALASVTGLQQMVGQMIMVGFQGNNTNSAGFVAVRDDIEAGRIGGVMYLRFNVSSLGNVEKMNAAFIAANDSLAPFIALDQEGGRVERLTKDVGFGEIPSAARIAATQNLRQAQDTYFAMASDLSDLRFNLNLGPVVDLNINPNNPIIARFQRSYGIDSNVVTSYATSFIDAHRQAGILSALKHFPGHGSSRADTHEGFVDISDYWQPEELAPYRNLIRAGKVDMVMMAHLFHERFSNADGAQLPASLSKSWIDGVLRNELGYNGVVISDDMEMGAITARFSMEEAIILAVEAGTDILLFSNTANYRPGLAKEISDILIAKAQVDPAFMARIEQSYGRIVRLKQNL</sequence>